<dbReference type="RefSeq" id="WP_084576978.1">
    <property type="nucleotide sequence ID" value="NZ_CP155572.1"/>
</dbReference>
<proteinExistence type="predicted"/>
<dbReference type="STRING" id="112901.SAMN04488500_11522"/>
<dbReference type="EMBL" id="FWXI01000015">
    <property type="protein sequence ID" value="SMC95617.1"/>
    <property type="molecule type" value="Genomic_DNA"/>
</dbReference>
<evidence type="ECO:0000313" key="1">
    <source>
        <dbReference type="EMBL" id="SMC95617.1"/>
    </source>
</evidence>
<organism evidence="1 2">
    <name type="scientific">Sporomusa malonica</name>
    <dbReference type="NCBI Taxonomy" id="112901"/>
    <lineage>
        <taxon>Bacteria</taxon>
        <taxon>Bacillati</taxon>
        <taxon>Bacillota</taxon>
        <taxon>Negativicutes</taxon>
        <taxon>Selenomonadales</taxon>
        <taxon>Sporomusaceae</taxon>
        <taxon>Sporomusa</taxon>
    </lineage>
</organism>
<dbReference type="AlphaFoldDB" id="A0A1W2DDR6"/>
<accession>A0A1W2DDR6</accession>
<gene>
    <name evidence="1" type="ORF">SAMN04488500_11522</name>
</gene>
<protein>
    <submittedName>
        <fullName evidence="1">Uncharacterized protein</fullName>
    </submittedName>
</protein>
<name>A0A1W2DDR6_9FIRM</name>
<dbReference type="Proteomes" id="UP000192738">
    <property type="component" value="Unassembled WGS sequence"/>
</dbReference>
<reference evidence="1 2" key="1">
    <citation type="submission" date="2017-04" db="EMBL/GenBank/DDBJ databases">
        <authorList>
            <person name="Afonso C.L."/>
            <person name="Miller P.J."/>
            <person name="Scott M.A."/>
            <person name="Spackman E."/>
            <person name="Goraichik I."/>
            <person name="Dimitrov K.M."/>
            <person name="Suarez D.L."/>
            <person name="Swayne D.E."/>
        </authorList>
    </citation>
    <scope>NUCLEOTIDE SEQUENCE [LARGE SCALE GENOMIC DNA]</scope>
    <source>
        <strain evidence="1 2">DSM 5090</strain>
    </source>
</reference>
<sequence>MNDIVCMSCHNCLPANLSSCPGCGSEIFLDGDNKNVIDRLQPNCLIHRYEGSDLLEPAVILKETKTNCKVATKLKDYSKPLTVPKVKVYTFDPKILGAIQALRNERTATMYRYDQLIQAHWQNLKPHEH</sequence>
<keyword evidence="2" id="KW-1185">Reference proteome</keyword>
<dbReference type="OrthoDB" id="1683160at2"/>
<evidence type="ECO:0000313" key="2">
    <source>
        <dbReference type="Proteomes" id="UP000192738"/>
    </source>
</evidence>